<accession>A0A7W9HDY3</accession>
<dbReference type="Proteomes" id="UP000552097">
    <property type="component" value="Unassembled WGS sequence"/>
</dbReference>
<dbReference type="AlphaFoldDB" id="A0A7W9HDY3"/>
<evidence type="ECO:0000313" key="1">
    <source>
        <dbReference type="EMBL" id="MBB5800445.1"/>
    </source>
</evidence>
<dbReference type="InterPro" id="IPR027417">
    <property type="entry name" value="P-loop_NTPase"/>
</dbReference>
<sequence length="174" mass="18931">MITRELVLIGGGAGVGKSSVGWEFSHLLQSRGTAHCLVEGDFLDQIHPAPADDPHRTGITERNLAAVWSNYAALGRRRLVYTNTVSVVEEEMIRRAMGPGDIRSTCVLLTADEATIRERLARREIGSQLAPHIERSVTMARLLADEAPPHTVRIATDGKSVGEIAQEVLLATGW</sequence>
<comment type="caution">
    <text evidence="1">The sequence shown here is derived from an EMBL/GenBank/DDBJ whole genome shotgun (WGS) entry which is preliminary data.</text>
</comment>
<keyword evidence="2" id="KW-1185">Reference proteome</keyword>
<reference evidence="1 2" key="1">
    <citation type="submission" date="2020-08" db="EMBL/GenBank/DDBJ databases">
        <title>Sequencing the genomes of 1000 actinobacteria strains.</title>
        <authorList>
            <person name="Klenk H.-P."/>
        </authorList>
    </citation>
    <scope>NUCLEOTIDE SEQUENCE [LARGE SCALE GENOMIC DNA]</scope>
    <source>
        <strain evidence="1 2">DSM 45486</strain>
    </source>
</reference>
<name>A0A7W9HDY3_9PSEU</name>
<dbReference type="EMBL" id="JACHMO010000001">
    <property type="protein sequence ID" value="MBB5800445.1"/>
    <property type="molecule type" value="Genomic_DNA"/>
</dbReference>
<organism evidence="1 2">
    <name type="scientific">Saccharothrix ecbatanensis</name>
    <dbReference type="NCBI Taxonomy" id="1105145"/>
    <lineage>
        <taxon>Bacteria</taxon>
        <taxon>Bacillati</taxon>
        <taxon>Actinomycetota</taxon>
        <taxon>Actinomycetes</taxon>
        <taxon>Pseudonocardiales</taxon>
        <taxon>Pseudonocardiaceae</taxon>
        <taxon>Saccharothrix</taxon>
    </lineage>
</organism>
<gene>
    <name evidence="1" type="ORF">F4560_000213</name>
</gene>
<keyword evidence="1" id="KW-0808">Transferase</keyword>
<keyword evidence="1" id="KW-0418">Kinase</keyword>
<dbReference type="SUPFAM" id="SSF52540">
    <property type="entry name" value="P-loop containing nucleoside triphosphate hydrolases"/>
    <property type="match status" value="1"/>
</dbReference>
<dbReference type="Gene3D" id="3.40.50.300">
    <property type="entry name" value="P-loop containing nucleotide triphosphate hydrolases"/>
    <property type="match status" value="1"/>
</dbReference>
<dbReference type="RefSeq" id="WP_184914923.1">
    <property type="nucleotide sequence ID" value="NZ_JACHMO010000001.1"/>
</dbReference>
<evidence type="ECO:0000313" key="2">
    <source>
        <dbReference type="Proteomes" id="UP000552097"/>
    </source>
</evidence>
<proteinExistence type="predicted"/>
<protein>
    <submittedName>
        <fullName evidence="1">2-phosphoglycerate kinase</fullName>
    </submittedName>
</protein>
<dbReference type="GO" id="GO:0016301">
    <property type="term" value="F:kinase activity"/>
    <property type="evidence" value="ECO:0007669"/>
    <property type="project" value="UniProtKB-KW"/>
</dbReference>